<evidence type="ECO:0000256" key="3">
    <source>
        <dbReference type="ARBA" id="ARBA00022481"/>
    </source>
</evidence>
<evidence type="ECO:0000256" key="1">
    <source>
        <dbReference type="ARBA" id="ARBA00004651"/>
    </source>
</evidence>
<evidence type="ECO:0000256" key="9">
    <source>
        <dbReference type="ARBA" id="ARBA00029447"/>
    </source>
</evidence>
<dbReference type="FunFam" id="1.10.287.950:FF:000001">
    <property type="entry name" value="Methyl-accepting chemotaxis sensory transducer"/>
    <property type="match status" value="1"/>
</dbReference>
<keyword evidence="6 12" id="KW-1133">Transmembrane helix</keyword>
<dbReference type="PANTHER" id="PTHR32089:SF39">
    <property type="entry name" value="METHYL-ACCEPTING CHEMOTAXIS PROTEIN HLYB"/>
    <property type="match status" value="1"/>
</dbReference>
<evidence type="ECO:0000313" key="15">
    <source>
        <dbReference type="EMBL" id="VVV06616.1"/>
    </source>
</evidence>
<keyword evidence="8 10" id="KW-0807">Transducer</keyword>
<gene>
    <name evidence="15" type="primary">mcpH_7</name>
    <name evidence="15" type="ORF">AW0309160_04110</name>
</gene>
<dbReference type="Gene3D" id="1.10.287.950">
    <property type="entry name" value="Methyl-accepting chemotaxis protein"/>
    <property type="match status" value="1"/>
</dbReference>
<feature type="transmembrane region" description="Helical" evidence="12">
    <location>
        <begin position="18"/>
        <end position="38"/>
    </location>
</feature>
<keyword evidence="11" id="KW-0175">Coiled coil</keyword>
<evidence type="ECO:0000256" key="8">
    <source>
        <dbReference type="ARBA" id="ARBA00023224"/>
    </source>
</evidence>
<feature type="coiled-coil region" evidence="11">
    <location>
        <begin position="575"/>
        <end position="602"/>
    </location>
</feature>
<organism evidence="15">
    <name type="scientific">Aliivibrio wodanis</name>
    <dbReference type="NCBI Taxonomy" id="80852"/>
    <lineage>
        <taxon>Bacteria</taxon>
        <taxon>Pseudomonadati</taxon>
        <taxon>Pseudomonadota</taxon>
        <taxon>Gammaproteobacteria</taxon>
        <taxon>Vibrionales</taxon>
        <taxon>Vibrionaceae</taxon>
        <taxon>Aliivibrio</taxon>
    </lineage>
</organism>
<dbReference type="GO" id="GO:0007165">
    <property type="term" value="P:signal transduction"/>
    <property type="evidence" value="ECO:0007669"/>
    <property type="project" value="UniProtKB-KW"/>
</dbReference>
<evidence type="ECO:0000256" key="4">
    <source>
        <dbReference type="ARBA" id="ARBA00022500"/>
    </source>
</evidence>
<dbReference type="PROSITE" id="PS50111">
    <property type="entry name" value="CHEMOTAXIS_TRANSDUC_2"/>
    <property type="match status" value="1"/>
</dbReference>
<dbReference type="GO" id="GO:0005886">
    <property type="term" value="C:plasma membrane"/>
    <property type="evidence" value="ECO:0007669"/>
    <property type="project" value="UniProtKB-SubCell"/>
</dbReference>
<dbReference type="PANTHER" id="PTHR32089">
    <property type="entry name" value="METHYL-ACCEPTING CHEMOTAXIS PROTEIN MCPB"/>
    <property type="match status" value="1"/>
</dbReference>
<evidence type="ECO:0000256" key="11">
    <source>
        <dbReference type="SAM" id="Coils"/>
    </source>
</evidence>
<evidence type="ECO:0000256" key="7">
    <source>
        <dbReference type="ARBA" id="ARBA00023136"/>
    </source>
</evidence>
<keyword evidence="3" id="KW-0488">Methylation</keyword>
<keyword evidence="2" id="KW-1003">Cell membrane</keyword>
<accession>A0A5Q4YZC4</accession>
<feature type="transmembrane region" description="Helical" evidence="12">
    <location>
        <begin position="255"/>
        <end position="277"/>
    </location>
</feature>
<dbReference type="SMART" id="SM00283">
    <property type="entry name" value="MA"/>
    <property type="match status" value="1"/>
</dbReference>
<evidence type="ECO:0000256" key="2">
    <source>
        <dbReference type="ARBA" id="ARBA00022475"/>
    </source>
</evidence>
<dbReference type="InterPro" id="IPR004089">
    <property type="entry name" value="MCPsignal_dom"/>
</dbReference>
<dbReference type="InterPro" id="IPR003660">
    <property type="entry name" value="HAMP_dom"/>
</dbReference>
<feature type="domain" description="HAMP" evidence="14">
    <location>
        <begin position="274"/>
        <end position="327"/>
    </location>
</feature>
<dbReference type="AlphaFoldDB" id="A0A5Q4YZC4"/>
<keyword evidence="5 12" id="KW-0812">Transmembrane</keyword>
<dbReference type="EMBL" id="LR721751">
    <property type="protein sequence ID" value="VVV06616.1"/>
    <property type="molecule type" value="Genomic_DNA"/>
</dbReference>
<evidence type="ECO:0000256" key="6">
    <source>
        <dbReference type="ARBA" id="ARBA00022989"/>
    </source>
</evidence>
<evidence type="ECO:0000259" key="14">
    <source>
        <dbReference type="PROSITE" id="PS50885"/>
    </source>
</evidence>
<dbReference type="SUPFAM" id="SSF58104">
    <property type="entry name" value="Methyl-accepting chemotaxis protein (MCP) signaling domain"/>
    <property type="match status" value="1"/>
</dbReference>
<dbReference type="SMART" id="SM00304">
    <property type="entry name" value="HAMP"/>
    <property type="match status" value="1"/>
</dbReference>
<sequence length="604" mass="66940">MVYLVNIMGNNSMKIKHLLYILCLIGVLGMTFTLGYAYKISNDAEQLNQARLDLAQLEISLLNMRRNEKDFMARMDLKYLDKFKNNSQKFIDISQDISQIFDNFDIKLNRKEVIRKELEEYKSTFSNLVSAYQRLGLTQQDGLQGSYYSLRKSLFSLAFNQHDVKLLEGILLFDESIIKGTAIPTDSYTNELYTLVSYANAIIQQKSILGLKYNEGLKGETRQQSSEVEQNFSLLAKELAEKVDEYISYLTWQKYIVSTILMISLIALSFSLSLIIVRRISKQANVIKEITDTNNIALRTEDIGNDEISQIGLSFNQLLDNIQSLVGDSQDKSIQLAGSASEIRCQLEGVLRDFDLQSQHTLMMATAVNEMSLTVAEIASNTEAAASNATLSHRHATEGQETLHAASQEISNLSNTLTLSQEDISHLSGLVGQVGNVVQMIQSIAEQTNLLALNAAIEAARAGEQGRGFAVVADEVRSLATRTQTSTEEIRSIIESIQTQTSKVVTNIEQCSEQGESSVVKANSAEESLNKIIADIATISDSSTQIASAIEEQNTTTNEVSQAITELNDLTDSNIASAQACLTELQNVAEKAEEMKEQVSQFKT</sequence>
<feature type="domain" description="Methyl-accepting transducer" evidence="13">
    <location>
        <begin position="332"/>
        <end position="568"/>
    </location>
</feature>
<comment type="similarity">
    <text evidence="9">Belongs to the methyl-accepting chemotaxis (MCP) protein family.</text>
</comment>
<keyword evidence="7 12" id="KW-0472">Membrane</keyword>
<comment type="subcellular location">
    <subcellularLocation>
        <location evidence="1">Cell membrane</location>
        <topology evidence="1">Multi-pass membrane protein</topology>
    </subcellularLocation>
</comment>
<proteinExistence type="inferred from homology"/>
<reference evidence="15" key="1">
    <citation type="submission" date="2019-09" db="EMBL/GenBank/DDBJ databases">
        <authorList>
            <person name="Hjerde E."/>
        </authorList>
    </citation>
    <scope>NUCLEOTIDE SEQUENCE</scope>
    <source>
        <strain evidence="15">06/09/160</strain>
    </source>
</reference>
<dbReference type="PROSITE" id="PS50885">
    <property type="entry name" value="HAMP"/>
    <property type="match status" value="1"/>
</dbReference>
<evidence type="ECO:0000256" key="10">
    <source>
        <dbReference type="PROSITE-ProRule" id="PRU00284"/>
    </source>
</evidence>
<evidence type="ECO:0000256" key="12">
    <source>
        <dbReference type="SAM" id="Phobius"/>
    </source>
</evidence>
<evidence type="ECO:0000259" key="13">
    <source>
        <dbReference type="PROSITE" id="PS50111"/>
    </source>
</evidence>
<name>A0A5Q4YZC4_9GAMM</name>
<feature type="coiled-coil region" evidence="11">
    <location>
        <begin position="40"/>
        <end position="67"/>
    </location>
</feature>
<protein>
    <submittedName>
        <fullName evidence="15">Methyl-accepting chemotaxis protein McpH</fullName>
    </submittedName>
</protein>
<dbReference type="Pfam" id="PF00015">
    <property type="entry name" value="MCPsignal"/>
    <property type="match status" value="1"/>
</dbReference>
<evidence type="ECO:0000256" key="5">
    <source>
        <dbReference type="ARBA" id="ARBA00022692"/>
    </source>
</evidence>
<dbReference type="CDD" id="cd11386">
    <property type="entry name" value="MCP_signal"/>
    <property type="match status" value="1"/>
</dbReference>
<dbReference type="GO" id="GO:0006935">
    <property type="term" value="P:chemotaxis"/>
    <property type="evidence" value="ECO:0007669"/>
    <property type="project" value="UniProtKB-KW"/>
</dbReference>
<keyword evidence="4" id="KW-0145">Chemotaxis</keyword>